<dbReference type="Pfam" id="PF13499">
    <property type="entry name" value="EF-hand_7"/>
    <property type="match status" value="1"/>
</dbReference>
<dbReference type="InterPro" id="IPR018247">
    <property type="entry name" value="EF_Hand_1_Ca_BS"/>
</dbReference>
<dbReference type="CDD" id="cd00051">
    <property type="entry name" value="EFh"/>
    <property type="match status" value="1"/>
</dbReference>
<evidence type="ECO:0000259" key="3">
    <source>
        <dbReference type="PROSITE" id="PS50222"/>
    </source>
</evidence>
<name>A0AAE0BCY8_9CHLO</name>
<dbReference type="AlphaFoldDB" id="A0AAE0BCY8"/>
<dbReference type="PROSITE" id="PS00018">
    <property type="entry name" value="EF_HAND_1"/>
    <property type="match status" value="2"/>
</dbReference>
<keyword evidence="1" id="KW-0106">Calcium</keyword>
<feature type="domain" description="EF-hand" evidence="3">
    <location>
        <begin position="195"/>
        <end position="226"/>
    </location>
</feature>
<dbReference type="Gene3D" id="1.10.238.10">
    <property type="entry name" value="EF-hand"/>
    <property type="match status" value="1"/>
</dbReference>
<gene>
    <name evidence="4" type="ORF">CYMTET_56101</name>
</gene>
<feature type="domain" description="EF-hand" evidence="3">
    <location>
        <begin position="154"/>
        <end position="189"/>
    </location>
</feature>
<feature type="region of interest" description="Disordered" evidence="2">
    <location>
        <begin position="33"/>
        <end position="74"/>
    </location>
</feature>
<sequence>MSSAVLAGSGELLHHAFPAAEDRDLPHRFLLPSSLRRAPTPSPSADGRTDASASGVQAGVQESAVQPMERRTQLGRRRAVPNIMNPAEVGIYVPEKLALVAEEEEKKKVELIRSIDELIAESPSSRLLSWHVAWDRMMRKVIAMDIASFPPGPPRSHVLVHFFSKMDKDGGGEITMDEMREQWRPTFGSNPDQYDLMALFQEGDQDCDGQLSWQEFERLCMNVNFSLERHNLKAQKRKETLQGFSKMTGKLSLLLKGPRKPSAEEGEAGILSP</sequence>
<dbReference type="Proteomes" id="UP001190700">
    <property type="component" value="Unassembled WGS sequence"/>
</dbReference>
<evidence type="ECO:0000313" key="4">
    <source>
        <dbReference type="EMBL" id="KAK3233615.1"/>
    </source>
</evidence>
<dbReference type="InterPro" id="IPR002048">
    <property type="entry name" value="EF_hand_dom"/>
</dbReference>
<evidence type="ECO:0000256" key="2">
    <source>
        <dbReference type="SAM" id="MobiDB-lite"/>
    </source>
</evidence>
<dbReference type="PROSITE" id="PS50222">
    <property type="entry name" value="EF_HAND_2"/>
    <property type="match status" value="2"/>
</dbReference>
<dbReference type="SMART" id="SM00054">
    <property type="entry name" value="EFh"/>
    <property type="match status" value="2"/>
</dbReference>
<accession>A0AAE0BCY8</accession>
<evidence type="ECO:0000256" key="1">
    <source>
        <dbReference type="ARBA" id="ARBA00022837"/>
    </source>
</evidence>
<evidence type="ECO:0000313" key="5">
    <source>
        <dbReference type="Proteomes" id="UP001190700"/>
    </source>
</evidence>
<proteinExistence type="predicted"/>
<reference evidence="4 5" key="1">
    <citation type="journal article" date="2015" name="Genome Biol. Evol.">
        <title>Comparative Genomics of a Bacterivorous Green Alga Reveals Evolutionary Causalities and Consequences of Phago-Mixotrophic Mode of Nutrition.</title>
        <authorList>
            <person name="Burns J.A."/>
            <person name="Paasch A."/>
            <person name="Narechania A."/>
            <person name="Kim E."/>
        </authorList>
    </citation>
    <scope>NUCLEOTIDE SEQUENCE [LARGE SCALE GENOMIC DNA]</scope>
    <source>
        <strain evidence="4 5">PLY_AMNH</strain>
    </source>
</reference>
<protein>
    <recommendedName>
        <fullName evidence="3">EF-hand domain-containing protein</fullName>
    </recommendedName>
</protein>
<keyword evidence="5" id="KW-1185">Reference proteome</keyword>
<dbReference type="GO" id="GO:0005509">
    <property type="term" value="F:calcium ion binding"/>
    <property type="evidence" value="ECO:0007669"/>
    <property type="project" value="InterPro"/>
</dbReference>
<dbReference type="SUPFAM" id="SSF47473">
    <property type="entry name" value="EF-hand"/>
    <property type="match status" value="1"/>
</dbReference>
<dbReference type="EMBL" id="LGRX02035664">
    <property type="protein sequence ID" value="KAK3233615.1"/>
    <property type="molecule type" value="Genomic_DNA"/>
</dbReference>
<dbReference type="InterPro" id="IPR011992">
    <property type="entry name" value="EF-hand-dom_pair"/>
</dbReference>
<organism evidence="4 5">
    <name type="scientific">Cymbomonas tetramitiformis</name>
    <dbReference type="NCBI Taxonomy" id="36881"/>
    <lineage>
        <taxon>Eukaryota</taxon>
        <taxon>Viridiplantae</taxon>
        <taxon>Chlorophyta</taxon>
        <taxon>Pyramimonadophyceae</taxon>
        <taxon>Pyramimonadales</taxon>
        <taxon>Pyramimonadaceae</taxon>
        <taxon>Cymbomonas</taxon>
    </lineage>
</organism>
<comment type="caution">
    <text evidence="4">The sequence shown here is derived from an EMBL/GenBank/DDBJ whole genome shotgun (WGS) entry which is preliminary data.</text>
</comment>